<dbReference type="Proteomes" id="UP000830583">
    <property type="component" value="Chromosome"/>
</dbReference>
<feature type="domain" description="HTH cro/C1-type" evidence="2">
    <location>
        <begin position="19"/>
        <end position="73"/>
    </location>
</feature>
<evidence type="ECO:0000259" key="2">
    <source>
        <dbReference type="PROSITE" id="PS50943"/>
    </source>
</evidence>
<accession>A0ABY4KFZ9</accession>
<dbReference type="InterPro" id="IPR001387">
    <property type="entry name" value="Cro/C1-type_HTH"/>
</dbReference>
<dbReference type="RefSeq" id="WP_248435093.1">
    <property type="nucleotide sequence ID" value="NZ_CP096205.1"/>
</dbReference>
<dbReference type="PANTHER" id="PTHR36924">
    <property type="entry name" value="ANTITOXIN HIGA-1"/>
    <property type="match status" value="1"/>
</dbReference>
<keyword evidence="4" id="KW-1185">Reference proteome</keyword>
<reference evidence="3" key="1">
    <citation type="submission" date="2022-04" db="EMBL/GenBank/DDBJ databases">
        <title>Consumption of N2O by Flavobacterium azooxidireducens sp. nov. isolated from Decomposing Leaf Litter of Phragmites australis (Cav.).</title>
        <authorList>
            <person name="Behrendt U."/>
            <person name="Spanner T."/>
            <person name="Augustin J."/>
            <person name="Horn M.A."/>
            <person name="Kolb S."/>
            <person name="Ulrich A."/>
        </authorList>
    </citation>
    <scope>NUCLEOTIDE SEQUENCE</scope>
    <source>
        <strain evidence="3">IGB 4-14</strain>
    </source>
</reference>
<keyword evidence="1" id="KW-0238">DNA-binding</keyword>
<dbReference type="PROSITE" id="PS50943">
    <property type="entry name" value="HTH_CROC1"/>
    <property type="match status" value="1"/>
</dbReference>
<dbReference type="NCBIfam" id="TIGR02607">
    <property type="entry name" value="antidote_HigA"/>
    <property type="match status" value="1"/>
</dbReference>
<dbReference type="Pfam" id="PF01381">
    <property type="entry name" value="HTH_3"/>
    <property type="match status" value="1"/>
</dbReference>
<dbReference type="SUPFAM" id="SSF47413">
    <property type="entry name" value="lambda repressor-like DNA-binding domains"/>
    <property type="match status" value="1"/>
</dbReference>
<dbReference type="CDD" id="cd00093">
    <property type="entry name" value="HTH_XRE"/>
    <property type="match status" value="1"/>
</dbReference>
<dbReference type="InterPro" id="IPR010982">
    <property type="entry name" value="Lambda_DNA-bd_dom_sf"/>
</dbReference>
<evidence type="ECO:0000313" key="3">
    <source>
        <dbReference type="EMBL" id="UPQ79726.1"/>
    </source>
</evidence>
<dbReference type="InterPro" id="IPR013430">
    <property type="entry name" value="Toxin_antidote_HigA"/>
</dbReference>
<gene>
    <name evidence="3" type="ORF">M0M57_02565</name>
</gene>
<dbReference type="PANTHER" id="PTHR36924:SF1">
    <property type="entry name" value="ANTITOXIN HIGA-1"/>
    <property type="match status" value="1"/>
</dbReference>
<proteinExistence type="predicted"/>
<name>A0ABY4KFZ9_9FLAO</name>
<dbReference type="Gene3D" id="1.10.10.2910">
    <property type="match status" value="1"/>
</dbReference>
<sequence>MTTIKNLVPAYATHPGLMLADEIEANGYNQIDFAKLIDLKRSQLNEIIKGKRNINADLALLLEKALGIDADFWMEAQKNYDLDKARIEAKNKEQLEAIEIWNVTKEFIPVSFFKKEQIITGNPLLDINKVKEIYNVDNLDQLAILSVQHNYARFKKSNTLKTDVVNIMGWVKLVQYKASQLKVMPFDNENKELLIEKLRNVLFENKNVLPTVQNVLHENGIKLVYQTKGEKTPVDGVSFWSNGNPAIGMTLRHNRMDNFAFTLFHELGHIYEHLINNNQAEFIDLDLKNEKEEYRNSLEEKQANHFAENSLIKDEDWNEFKKNLDQNNTDEAIIAFAKRIKINPSIVRGRVCFTLNNFRSFTEISNEIN</sequence>
<dbReference type="Gene3D" id="1.10.260.40">
    <property type="entry name" value="lambda repressor-like DNA-binding domains"/>
    <property type="match status" value="1"/>
</dbReference>
<organism evidence="3 4">
    <name type="scientific">Flavobacterium azooxidireducens</name>
    <dbReference type="NCBI Taxonomy" id="1871076"/>
    <lineage>
        <taxon>Bacteria</taxon>
        <taxon>Pseudomonadati</taxon>
        <taxon>Bacteroidota</taxon>
        <taxon>Flavobacteriia</taxon>
        <taxon>Flavobacteriales</taxon>
        <taxon>Flavobacteriaceae</taxon>
        <taxon>Flavobacterium</taxon>
    </lineage>
</organism>
<dbReference type="EMBL" id="CP096205">
    <property type="protein sequence ID" value="UPQ79726.1"/>
    <property type="molecule type" value="Genomic_DNA"/>
</dbReference>
<evidence type="ECO:0000256" key="1">
    <source>
        <dbReference type="ARBA" id="ARBA00023125"/>
    </source>
</evidence>
<evidence type="ECO:0000313" key="4">
    <source>
        <dbReference type="Proteomes" id="UP000830583"/>
    </source>
</evidence>
<protein>
    <submittedName>
        <fullName evidence="3">HigA family addiction module antitoxin</fullName>
    </submittedName>
</protein>
<dbReference type="SMART" id="SM00530">
    <property type="entry name" value="HTH_XRE"/>
    <property type="match status" value="1"/>
</dbReference>